<evidence type="ECO:0000313" key="3">
    <source>
        <dbReference type="Proteomes" id="UP001190700"/>
    </source>
</evidence>
<sequence>MSAKMFVLAFIAIVATGAVADVTPPVSTITPAMDYDPSPLTEPTYTFTLSATDDVSTSAQCTYQYKVDNGAYAAAANPLTLAAQGAGPHCLSVLATDAAGNAEVYESIYCWTVETFEKTSGCTFSYSLNSGEYKSTGGHTYADLDDLPDGTNTFGVKAHDMYGTSSNINVFTWTVDTIKPMTSFTTGGTWAETELVTSTKGTFAYSSSESGSFYKYQVDGGVFVTANTATTQTFPDETFYVASCSGTSHSFGVKSVDPLGNVGDTLTSSFTVEPINTMLTLSNAASGSVVASSTPVFTISAIVDNHSPSTFTYEYKINDGSYKKGVHFPKFGVKGLADGHHTITARAIASNGCADPTPITVSFTVDTTAPTTTLDCPTSPSNSDTMTVYGMVADSSVKSSGTQYKLGSAPYSTPGSPMVPCHGCPDDTFAIMLESLVEGSYTLYAKSTDMAGITGEEAMCSWVVDYGPPETVVVAGPPTPMYFEDESVFNFACQEEGCVFMYQVDGQGYMEAPGDMVSFTGISQGLHTLKVYAVDAAGNADPTPAAYTWTVFEEEMYGTFCPSCLSASEKSTTPISYVPEDVEFVHGLDE</sequence>
<reference evidence="2 3" key="1">
    <citation type="journal article" date="2015" name="Genome Biol. Evol.">
        <title>Comparative Genomics of a Bacterivorous Green Alga Reveals Evolutionary Causalities and Consequences of Phago-Mixotrophic Mode of Nutrition.</title>
        <authorList>
            <person name="Burns J.A."/>
            <person name="Paasch A."/>
            <person name="Narechania A."/>
            <person name="Kim E."/>
        </authorList>
    </citation>
    <scope>NUCLEOTIDE SEQUENCE [LARGE SCALE GENOMIC DNA]</scope>
    <source>
        <strain evidence="2 3">PLY_AMNH</strain>
    </source>
</reference>
<proteinExistence type="predicted"/>
<evidence type="ECO:0000313" key="2">
    <source>
        <dbReference type="EMBL" id="KAK3235344.1"/>
    </source>
</evidence>
<gene>
    <name evidence="2" type="ORF">CYMTET_54449</name>
</gene>
<dbReference type="PANTHER" id="PTHR34677:SF3">
    <property type="entry name" value="BACTERIAL IG-LIKE DOMAIN-CONTAINING PROTEIN"/>
    <property type="match status" value="1"/>
</dbReference>
<evidence type="ECO:0000256" key="1">
    <source>
        <dbReference type="SAM" id="SignalP"/>
    </source>
</evidence>
<dbReference type="Gene3D" id="2.60.40.10">
    <property type="entry name" value="Immunoglobulins"/>
    <property type="match status" value="1"/>
</dbReference>
<dbReference type="EMBL" id="LGRX02035311">
    <property type="protein sequence ID" value="KAK3235344.1"/>
    <property type="molecule type" value="Genomic_DNA"/>
</dbReference>
<feature type="signal peptide" evidence="1">
    <location>
        <begin position="1"/>
        <end position="20"/>
    </location>
</feature>
<dbReference type="AlphaFoldDB" id="A0AAE0EPC1"/>
<comment type="caution">
    <text evidence="2">The sequence shown here is derived from an EMBL/GenBank/DDBJ whole genome shotgun (WGS) entry which is preliminary data.</text>
</comment>
<dbReference type="Proteomes" id="UP001190700">
    <property type="component" value="Unassembled WGS sequence"/>
</dbReference>
<keyword evidence="1" id="KW-0732">Signal</keyword>
<accession>A0AAE0EPC1</accession>
<protein>
    <submittedName>
        <fullName evidence="2">Uncharacterized protein</fullName>
    </submittedName>
</protein>
<organism evidence="2 3">
    <name type="scientific">Cymbomonas tetramitiformis</name>
    <dbReference type="NCBI Taxonomy" id="36881"/>
    <lineage>
        <taxon>Eukaryota</taxon>
        <taxon>Viridiplantae</taxon>
        <taxon>Chlorophyta</taxon>
        <taxon>Pyramimonadophyceae</taxon>
        <taxon>Pyramimonadales</taxon>
        <taxon>Pyramimonadaceae</taxon>
        <taxon>Cymbomonas</taxon>
    </lineage>
</organism>
<dbReference type="InterPro" id="IPR013783">
    <property type="entry name" value="Ig-like_fold"/>
</dbReference>
<name>A0AAE0EPC1_9CHLO</name>
<dbReference type="PANTHER" id="PTHR34677">
    <property type="match status" value="1"/>
</dbReference>
<keyword evidence="3" id="KW-1185">Reference proteome</keyword>
<feature type="chain" id="PRO_5042104576" evidence="1">
    <location>
        <begin position="21"/>
        <end position="590"/>
    </location>
</feature>